<keyword evidence="3" id="KW-0653">Protein transport</keyword>
<dbReference type="PANTHER" id="PTHR30531">
    <property type="entry name" value="FLAGELLAR BIOSYNTHETIC PROTEIN FLHB"/>
    <property type="match status" value="1"/>
</dbReference>
<evidence type="ECO:0000256" key="2">
    <source>
        <dbReference type="ARBA" id="ARBA00021622"/>
    </source>
</evidence>
<dbReference type="InterPro" id="IPR006135">
    <property type="entry name" value="T3SS_substrate_exporter"/>
</dbReference>
<evidence type="ECO:0000313" key="5">
    <source>
        <dbReference type="EMBL" id="XBO70961.1"/>
    </source>
</evidence>
<dbReference type="EMBL" id="CP098827">
    <property type="protein sequence ID" value="XBO70961.1"/>
    <property type="molecule type" value="Genomic_DNA"/>
</dbReference>
<dbReference type="GO" id="GO:0005886">
    <property type="term" value="C:plasma membrane"/>
    <property type="evidence" value="ECO:0007669"/>
    <property type="project" value="TreeGrafter"/>
</dbReference>
<evidence type="ECO:0000256" key="3">
    <source>
        <dbReference type="ARBA" id="ARBA00023225"/>
    </source>
</evidence>
<dbReference type="RefSeq" id="WP_045994767.1">
    <property type="nucleotide sequence ID" value="NZ_CP098827.1"/>
</dbReference>
<evidence type="ECO:0000256" key="1">
    <source>
        <dbReference type="ARBA" id="ARBA00010690"/>
    </source>
</evidence>
<comment type="similarity">
    <text evidence="1">Belongs to the type III secretion exporter family.</text>
</comment>
<keyword evidence="3" id="KW-0813">Transport</keyword>
<gene>
    <name evidence="5" type="ORF">NFG58_20590</name>
</gene>
<dbReference type="GO" id="GO:0009306">
    <property type="term" value="P:protein secretion"/>
    <property type="evidence" value="ECO:0007669"/>
    <property type="project" value="InterPro"/>
</dbReference>
<keyword evidence="3" id="KW-1006">Bacterial flagellum protein export</keyword>
<dbReference type="Pfam" id="PF01312">
    <property type="entry name" value="Bac_export_2"/>
    <property type="match status" value="1"/>
</dbReference>
<dbReference type="InterPro" id="IPR029025">
    <property type="entry name" value="T3SS_substrate_exporter_C"/>
</dbReference>
<comment type="function">
    <text evidence="4">Required for formation of the rod structure in the basal body of the flagellar apparatus. Together with FliI and FliH, may constitute the export apparatus of flagellin.</text>
</comment>
<dbReference type="SUPFAM" id="SSF160544">
    <property type="entry name" value="EscU C-terminal domain-like"/>
    <property type="match status" value="1"/>
</dbReference>
<sequence>MSDDQPAPSRRHAVALSYGENDQAPRVIAKGYGDIAERIIDEARRQGIHVHDEPALVGLLMQLDLDEQIPPRLYQVIAELLVWVGELNASDSRNRM</sequence>
<evidence type="ECO:0000256" key="4">
    <source>
        <dbReference type="ARBA" id="ARBA00025078"/>
    </source>
</evidence>
<name>A0AAU7KGZ9_9GAMM</name>
<dbReference type="PANTHER" id="PTHR30531:SF12">
    <property type="entry name" value="FLAGELLAR BIOSYNTHETIC PROTEIN FLHB"/>
    <property type="match status" value="1"/>
</dbReference>
<dbReference type="AlphaFoldDB" id="A0AAU7KGZ9"/>
<protein>
    <recommendedName>
        <fullName evidence="2">Flagellar biosynthetic protein FlhB</fullName>
    </recommendedName>
</protein>
<proteinExistence type="inferred from homology"/>
<reference evidence="5" key="1">
    <citation type="submission" date="2022-06" db="EMBL/GenBank/DDBJ databases">
        <title>A novel DMS-producing enzyme.</title>
        <authorList>
            <person name="Zhang Y."/>
        </authorList>
    </citation>
    <scope>NUCLEOTIDE SEQUENCE</scope>
    <source>
        <strain evidence="5">RT37</strain>
    </source>
</reference>
<dbReference type="Gene3D" id="3.40.1690.10">
    <property type="entry name" value="secretion proteins EscU"/>
    <property type="match status" value="1"/>
</dbReference>
<accession>A0AAU7KGZ9</accession>
<organism evidence="5">
    <name type="scientific">Halomonas sp. RT37</name>
    <dbReference type="NCBI Taxonomy" id="2950872"/>
    <lineage>
        <taxon>Bacteria</taxon>
        <taxon>Pseudomonadati</taxon>
        <taxon>Pseudomonadota</taxon>
        <taxon>Gammaproteobacteria</taxon>
        <taxon>Oceanospirillales</taxon>
        <taxon>Halomonadaceae</taxon>
        <taxon>Halomonas</taxon>
    </lineage>
</organism>